<comment type="caution">
    <text evidence="3">Lacks conserved residue(s) required for the propagation of feature annotation.</text>
</comment>
<accession>A0AA41W0B1</accession>
<sequence length="357" mass="40216">MNIQEEEKIIPKPEEEKEKKNKNKKKRKEFTFVLATPLVFLRHTVGAVLQAFTETGLNVIDLRCMSVTPKFIEAHIRKKGRNIYESGDPVLSFVTYGPFVAMKLEGDEAVSKARQVIVSSEGAPFWNAEWPLVYSSENVEHAREDAAMWFQADPPNWKDEALERKNLMFNLPDGTKCGGSTEEDLQAITGNCKIDFHLESGSQRFVLIRQEAFPDGMMPKLLSLMEKNCYFIRGLKLVKKSEAPHSGVWSENASSLGVTAKEFSGETDKEEFGMALIVSPSAYKLEEDCSWLLRECVSRGLVYLSAEGEWSKFAKDFFQFGVVGWRDPEAGIPDVGSWDNNFCGGMFETTLSGLLFD</sequence>
<evidence type="ECO:0000256" key="4">
    <source>
        <dbReference type="SAM" id="MobiDB-lite"/>
    </source>
</evidence>
<dbReference type="GO" id="GO:0004550">
    <property type="term" value="F:nucleoside diphosphate kinase activity"/>
    <property type="evidence" value="ECO:0007669"/>
    <property type="project" value="UniProtKB-EC"/>
</dbReference>
<keyword evidence="5" id="KW-0812">Transmembrane</keyword>
<feature type="domain" description="Nucleoside diphosphate kinase-like" evidence="6">
    <location>
        <begin position="28"/>
        <end position="155"/>
    </location>
</feature>
<evidence type="ECO:0000256" key="5">
    <source>
        <dbReference type="SAM" id="Phobius"/>
    </source>
</evidence>
<comment type="catalytic activity">
    <reaction evidence="1">
        <text>a 2'-deoxyribonucleoside 5'-diphosphate + ATP = a 2'-deoxyribonucleoside 5'-triphosphate + ADP</text>
        <dbReference type="Rhea" id="RHEA:44640"/>
        <dbReference type="ChEBI" id="CHEBI:30616"/>
        <dbReference type="ChEBI" id="CHEBI:61560"/>
        <dbReference type="ChEBI" id="CHEBI:73316"/>
        <dbReference type="ChEBI" id="CHEBI:456216"/>
        <dbReference type="EC" id="2.7.4.6"/>
    </reaction>
</comment>
<dbReference type="Pfam" id="PF00334">
    <property type="entry name" value="NDK"/>
    <property type="match status" value="1"/>
</dbReference>
<dbReference type="Gene3D" id="3.30.70.141">
    <property type="entry name" value="Nucleoside diphosphate kinase-like domain"/>
    <property type="match status" value="1"/>
</dbReference>
<feature type="compositionally biased region" description="Basic and acidic residues" evidence="4">
    <location>
        <begin position="1"/>
        <end position="19"/>
    </location>
</feature>
<evidence type="ECO:0000259" key="6">
    <source>
        <dbReference type="SMART" id="SM00562"/>
    </source>
</evidence>
<dbReference type="EMBL" id="JAJJMA010328946">
    <property type="protein sequence ID" value="MCL7050530.1"/>
    <property type="molecule type" value="Genomic_DNA"/>
</dbReference>
<keyword evidence="8" id="KW-1185">Reference proteome</keyword>
<dbReference type="AlphaFoldDB" id="A0AA41W0B1"/>
<gene>
    <name evidence="7" type="ORF">MKW94_014324</name>
</gene>
<evidence type="ECO:0000256" key="3">
    <source>
        <dbReference type="PROSITE-ProRule" id="PRU00706"/>
    </source>
</evidence>
<dbReference type="Proteomes" id="UP001177140">
    <property type="component" value="Unassembled WGS sequence"/>
</dbReference>
<comment type="catalytic activity">
    <reaction evidence="2">
        <text>a ribonucleoside 5'-diphosphate + ATP = a ribonucleoside 5'-triphosphate + ADP</text>
        <dbReference type="Rhea" id="RHEA:18113"/>
        <dbReference type="ChEBI" id="CHEBI:30616"/>
        <dbReference type="ChEBI" id="CHEBI:57930"/>
        <dbReference type="ChEBI" id="CHEBI:61557"/>
        <dbReference type="ChEBI" id="CHEBI:456216"/>
        <dbReference type="EC" id="2.7.4.6"/>
    </reaction>
</comment>
<dbReference type="SMART" id="SM00562">
    <property type="entry name" value="NDK"/>
    <property type="match status" value="1"/>
</dbReference>
<feature type="region of interest" description="Disordered" evidence="4">
    <location>
        <begin position="1"/>
        <end position="23"/>
    </location>
</feature>
<reference evidence="7" key="1">
    <citation type="submission" date="2022-03" db="EMBL/GenBank/DDBJ databases">
        <title>A functionally conserved STORR gene fusion in Papaver species that diverged 16.8 million years ago.</title>
        <authorList>
            <person name="Catania T."/>
        </authorList>
    </citation>
    <scope>NUCLEOTIDE SEQUENCE</scope>
    <source>
        <strain evidence="7">S-191538</strain>
    </source>
</reference>
<organism evidence="7 8">
    <name type="scientific">Papaver nudicaule</name>
    <name type="common">Iceland poppy</name>
    <dbReference type="NCBI Taxonomy" id="74823"/>
    <lineage>
        <taxon>Eukaryota</taxon>
        <taxon>Viridiplantae</taxon>
        <taxon>Streptophyta</taxon>
        <taxon>Embryophyta</taxon>
        <taxon>Tracheophyta</taxon>
        <taxon>Spermatophyta</taxon>
        <taxon>Magnoliopsida</taxon>
        <taxon>Ranunculales</taxon>
        <taxon>Papaveraceae</taxon>
        <taxon>Papaveroideae</taxon>
        <taxon>Papaver</taxon>
    </lineage>
</organism>
<keyword evidence="5" id="KW-0472">Membrane</keyword>
<dbReference type="SUPFAM" id="SSF54919">
    <property type="entry name" value="Nucleoside diphosphate kinase, NDK"/>
    <property type="match status" value="1"/>
</dbReference>
<feature type="transmembrane region" description="Helical" evidence="5">
    <location>
        <begin position="30"/>
        <end position="52"/>
    </location>
</feature>
<evidence type="ECO:0000256" key="1">
    <source>
        <dbReference type="ARBA" id="ARBA00000082"/>
    </source>
</evidence>
<evidence type="ECO:0000313" key="8">
    <source>
        <dbReference type="Proteomes" id="UP001177140"/>
    </source>
</evidence>
<dbReference type="PROSITE" id="PS51374">
    <property type="entry name" value="NDPK_LIKE"/>
    <property type="match status" value="1"/>
</dbReference>
<dbReference type="InterPro" id="IPR036850">
    <property type="entry name" value="NDK-like_dom_sf"/>
</dbReference>
<protein>
    <recommendedName>
        <fullName evidence="6">Nucleoside diphosphate kinase-like domain-containing protein</fullName>
    </recommendedName>
</protein>
<dbReference type="InterPro" id="IPR034907">
    <property type="entry name" value="NDK-like_dom"/>
</dbReference>
<keyword evidence="5" id="KW-1133">Transmembrane helix</keyword>
<evidence type="ECO:0000256" key="2">
    <source>
        <dbReference type="ARBA" id="ARBA00000937"/>
    </source>
</evidence>
<comment type="caution">
    <text evidence="7">The sequence shown here is derived from an EMBL/GenBank/DDBJ whole genome shotgun (WGS) entry which is preliminary data.</text>
</comment>
<comment type="similarity">
    <text evidence="3">Belongs to the NDK family.</text>
</comment>
<name>A0AA41W0B1_PAPNU</name>
<proteinExistence type="inferred from homology"/>
<evidence type="ECO:0000313" key="7">
    <source>
        <dbReference type="EMBL" id="MCL7050530.1"/>
    </source>
</evidence>